<dbReference type="PANTHER" id="PTHR42718:SF9">
    <property type="entry name" value="MAJOR FACILITATOR SUPERFAMILY MULTIDRUG TRANSPORTER MFSC"/>
    <property type="match status" value="1"/>
</dbReference>
<keyword evidence="6 8" id="KW-1133">Transmembrane helix</keyword>
<evidence type="ECO:0000256" key="6">
    <source>
        <dbReference type="ARBA" id="ARBA00022989"/>
    </source>
</evidence>
<evidence type="ECO:0000256" key="4">
    <source>
        <dbReference type="ARBA" id="ARBA00022475"/>
    </source>
</evidence>
<feature type="transmembrane region" description="Helical" evidence="8">
    <location>
        <begin position="15"/>
        <end position="41"/>
    </location>
</feature>
<dbReference type="InterPro" id="IPR036259">
    <property type="entry name" value="MFS_trans_sf"/>
</dbReference>
<keyword evidence="5 8" id="KW-0812">Transmembrane</keyword>
<dbReference type="NCBIfam" id="TIGR00711">
    <property type="entry name" value="efflux_EmrB"/>
    <property type="match status" value="1"/>
</dbReference>
<evidence type="ECO:0000256" key="2">
    <source>
        <dbReference type="ARBA" id="ARBA00008537"/>
    </source>
</evidence>
<evidence type="ECO:0000256" key="3">
    <source>
        <dbReference type="ARBA" id="ARBA00022448"/>
    </source>
</evidence>
<dbReference type="OrthoDB" id="102502at2"/>
<feature type="transmembrane region" description="Helical" evidence="8">
    <location>
        <begin position="334"/>
        <end position="353"/>
    </location>
</feature>
<keyword evidence="4" id="KW-1003">Cell membrane</keyword>
<evidence type="ECO:0000313" key="11">
    <source>
        <dbReference type="Proteomes" id="UP000199228"/>
    </source>
</evidence>
<evidence type="ECO:0000256" key="7">
    <source>
        <dbReference type="ARBA" id="ARBA00023136"/>
    </source>
</evidence>
<feature type="transmembrane region" description="Helical" evidence="8">
    <location>
        <begin position="138"/>
        <end position="162"/>
    </location>
</feature>
<keyword evidence="7 8" id="KW-0472">Membrane</keyword>
<evidence type="ECO:0000256" key="8">
    <source>
        <dbReference type="SAM" id="Phobius"/>
    </source>
</evidence>
<feature type="transmembrane region" description="Helical" evidence="8">
    <location>
        <begin position="53"/>
        <end position="73"/>
    </location>
</feature>
<feature type="transmembrane region" description="Helical" evidence="8">
    <location>
        <begin position="200"/>
        <end position="219"/>
    </location>
</feature>
<keyword evidence="11" id="KW-1185">Reference proteome</keyword>
<organism evidence="10 11">
    <name type="scientific">Eubacterium oxidoreducens</name>
    <dbReference type="NCBI Taxonomy" id="1732"/>
    <lineage>
        <taxon>Bacteria</taxon>
        <taxon>Bacillati</taxon>
        <taxon>Bacillota</taxon>
        <taxon>Clostridia</taxon>
        <taxon>Eubacteriales</taxon>
        <taxon>Eubacteriaceae</taxon>
        <taxon>Eubacterium</taxon>
    </lineage>
</organism>
<gene>
    <name evidence="10" type="ORF">SAMN02910417_01695</name>
</gene>
<feature type="transmembrane region" description="Helical" evidence="8">
    <location>
        <begin position="225"/>
        <end position="248"/>
    </location>
</feature>
<comment type="subcellular location">
    <subcellularLocation>
        <location evidence="1">Cell membrane</location>
        <topology evidence="1">Multi-pass membrane protein</topology>
    </subcellularLocation>
</comment>
<protein>
    <submittedName>
        <fullName evidence="10">Drug resistance transporter, EmrB/QacA subfamily</fullName>
    </submittedName>
</protein>
<evidence type="ECO:0000256" key="1">
    <source>
        <dbReference type="ARBA" id="ARBA00004651"/>
    </source>
</evidence>
<feature type="transmembrane region" description="Helical" evidence="8">
    <location>
        <begin position="113"/>
        <end position="131"/>
    </location>
</feature>
<sequence length="461" mass="49399">MNTVATEEKISRKGIFFVLVLGSVITSIVSTVMSTALPVIMVDFSITASRAQMVTSIYSLVSGIMILATAFVVKRFPTKRLFFVGMGLFAIGVLLCAIAPSFAVMLFGRVVQGVGYGIIISMTQMVILIIIPSAKRGFAMGVYGLAVTFAPVVAPMIAGVIIDHWGWRLIFWIILLFCVVDFLCGAKFMKNVLENSSPSFDILSMVLAAVGFTCIVLMAGNMGNYSFVSLQVGLLLVIGLVVLVLFAIRQMKIESPLLNLRVFKTRDFTVSVIIVMIFYALMNGMSTIIPILVQTVQGQSATVFGIVIAPCALITGLMSPVAGKLYDKIGMKPLAMLGTVLVLVSEIGVLFVTEEMSSYVLILPLVVLGFGMSFVMMNLSAFAMEKLEDIQKTDGTALMSCLRTIGGALGAAGFVSLMSVGVQGSNYTMANVKNSYMGMVVLAAVCVVMAFGFIKGRKKTS</sequence>
<keyword evidence="3" id="KW-0813">Transport</keyword>
<evidence type="ECO:0000259" key="9">
    <source>
        <dbReference type="PROSITE" id="PS50850"/>
    </source>
</evidence>
<proteinExistence type="inferred from homology"/>
<dbReference type="GO" id="GO:0005886">
    <property type="term" value="C:plasma membrane"/>
    <property type="evidence" value="ECO:0007669"/>
    <property type="project" value="UniProtKB-SubCell"/>
</dbReference>
<comment type="similarity">
    <text evidence="2">Belongs to the major facilitator superfamily. EmrB family.</text>
</comment>
<dbReference type="AlphaFoldDB" id="A0A1G6BQT0"/>
<reference evidence="10 11" key="1">
    <citation type="submission" date="2016-10" db="EMBL/GenBank/DDBJ databases">
        <authorList>
            <person name="de Groot N.N."/>
        </authorList>
    </citation>
    <scope>NUCLEOTIDE SEQUENCE [LARGE SCALE GENOMIC DNA]</scope>
    <source>
        <strain evidence="10 11">DSM 3217</strain>
    </source>
</reference>
<dbReference type="EMBL" id="FMXR01000012">
    <property type="protein sequence ID" value="SDB22958.1"/>
    <property type="molecule type" value="Genomic_DNA"/>
</dbReference>
<feature type="transmembrane region" description="Helical" evidence="8">
    <location>
        <begin position="359"/>
        <end position="384"/>
    </location>
</feature>
<feature type="transmembrane region" description="Helical" evidence="8">
    <location>
        <begin position="80"/>
        <end position="107"/>
    </location>
</feature>
<feature type="transmembrane region" description="Helical" evidence="8">
    <location>
        <begin position="268"/>
        <end position="293"/>
    </location>
</feature>
<feature type="transmembrane region" description="Helical" evidence="8">
    <location>
        <begin position="168"/>
        <end position="188"/>
    </location>
</feature>
<feature type="domain" description="Major facilitator superfamily (MFS) profile" evidence="9">
    <location>
        <begin position="15"/>
        <end position="458"/>
    </location>
</feature>
<dbReference type="GO" id="GO:0022857">
    <property type="term" value="F:transmembrane transporter activity"/>
    <property type="evidence" value="ECO:0007669"/>
    <property type="project" value="InterPro"/>
</dbReference>
<dbReference type="Pfam" id="PF07690">
    <property type="entry name" value="MFS_1"/>
    <property type="match status" value="1"/>
</dbReference>
<name>A0A1G6BQT0_EUBOX</name>
<dbReference type="PANTHER" id="PTHR42718">
    <property type="entry name" value="MAJOR FACILITATOR SUPERFAMILY MULTIDRUG TRANSPORTER MFSC"/>
    <property type="match status" value="1"/>
</dbReference>
<feature type="transmembrane region" description="Helical" evidence="8">
    <location>
        <begin position="436"/>
        <end position="454"/>
    </location>
</feature>
<dbReference type="Gene3D" id="1.20.1720.10">
    <property type="entry name" value="Multidrug resistance protein D"/>
    <property type="match status" value="1"/>
</dbReference>
<accession>A0A1G6BQT0</accession>
<dbReference type="SUPFAM" id="SSF103473">
    <property type="entry name" value="MFS general substrate transporter"/>
    <property type="match status" value="1"/>
</dbReference>
<feature type="transmembrane region" description="Helical" evidence="8">
    <location>
        <begin position="405"/>
        <end position="424"/>
    </location>
</feature>
<dbReference type="InterPro" id="IPR011701">
    <property type="entry name" value="MFS"/>
</dbReference>
<dbReference type="InterPro" id="IPR020846">
    <property type="entry name" value="MFS_dom"/>
</dbReference>
<dbReference type="STRING" id="1732.SAMN02910417_01695"/>
<dbReference type="RefSeq" id="WP_090173931.1">
    <property type="nucleotide sequence ID" value="NZ_FMXR01000012.1"/>
</dbReference>
<dbReference type="InterPro" id="IPR004638">
    <property type="entry name" value="EmrB-like"/>
</dbReference>
<evidence type="ECO:0000256" key="5">
    <source>
        <dbReference type="ARBA" id="ARBA00022692"/>
    </source>
</evidence>
<dbReference type="PROSITE" id="PS50850">
    <property type="entry name" value="MFS"/>
    <property type="match status" value="1"/>
</dbReference>
<dbReference type="Gene3D" id="1.20.1250.20">
    <property type="entry name" value="MFS general substrate transporter like domains"/>
    <property type="match status" value="1"/>
</dbReference>
<dbReference type="Proteomes" id="UP000199228">
    <property type="component" value="Unassembled WGS sequence"/>
</dbReference>
<evidence type="ECO:0000313" key="10">
    <source>
        <dbReference type="EMBL" id="SDB22958.1"/>
    </source>
</evidence>
<feature type="transmembrane region" description="Helical" evidence="8">
    <location>
        <begin position="299"/>
        <end position="322"/>
    </location>
</feature>